<proteinExistence type="inferred from homology"/>
<reference evidence="3 4" key="1">
    <citation type="submission" date="2015-07" db="EMBL/GenBank/DDBJ databases">
        <title>Genome sequencing of Kibdelosporangium phytohabitans.</title>
        <authorList>
            <person name="Qin S."/>
            <person name="Xing K."/>
        </authorList>
    </citation>
    <scope>NUCLEOTIDE SEQUENCE [LARGE SCALE GENOMIC DNA]</scope>
    <source>
        <strain evidence="3 4">KLBMP1111</strain>
    </source>
</reference>
<keyword evidence="4" id="KW-1185">Reference proteome</keyword>
<evidence type="ECO:0000259" key="2">
    <source>
        <dbReference type="Pfam" id="PF08327"/>
    </source>
</evidence>
<evidence type="ECO:0000313" key="3">
    <source>
        <dbReference type="EMBL" id="ALG10073.1"/>
    </source>
</evidence>
<dbReference type="KEGG" id="kphy:AOZ06_27080"/>
<feature type="domain" description="Activator of Hsp90 ATPase homologue 1/2-like C-terminal" evidence="2">
    <location>
        <begin position="36"/>
        <end position="142"/>
    </location>
</feature>
<dbReference type="RefSeq" id="WP_054291976.1">
    <property type="nucleotide sequence ID" value="NZ_CP012752.1"/>
</dbReference>
<dbReference type="EMBL" id="CP012752">
    <property type="protein sequence ID" value="ALG10073.1"/>
    <property type="molecule type" value="Genomic_DNA"/>
</dbReference>
<evidence type="ECO:0000256" key="1">
    <source>
        <dbReference type="ARBA" id="ARBA00006817"/>
    </source>
</evidence>
<dbReference type="Gene3D" id="3.30.530.20">
    <property type="match status" value="1"/>
</dbReference>
<dbReference type="SUPFAM" id="SSF55961">
    <property type="entry name" value="Bet v1-like"/>
    <property type="match status" value="1"/>
</dbReference>
<comment type="similarity">
    <text evidence="1">Belongs to the AHA1 family.</text>
</comment>
<dbReference type="Proteomes" id="UP000063699">
    <property type="component" value="Chromosome"/>
</dbReference>
<dbReference type="InterPro" id="IPR023393">
    <property type="entry name" value="START-like_dom_sf"/>
</dbReference>
<dbReference type="OrthoDB" id="8117292at2"/>
<organism evidence="3 4">
    <name type="scientific">Kibdelosporangium phytohabitans</name>
    <dbReference type="NCBI Taxonomy" id="860235"/>
    <lineage>
        <taxon>Bacteria</taxon>
        <taxon>Bacillati</taxon>
        <taxon>Actinomycetota</taxon>
        <taxon>Actinomycetes</taxon>
        <taxon>Pseudonocardiales</taxon>
        <taxon>Pseudonocardiaceae</taxon>
        <taxon>Kibdelosporangium</taxon>
    </lineage>
</organism>
<dbReference type="AlphaFoldDB" id="A0A0N9I658"/>
<dbReference type="Pfam" id="PF08327">
    <property type="entry name" value="AHSA1"/>
    <property type="match status" value="1"/>
</dbReference>
<name>A0A0N9I658_9PSEU</name>
<dbReference type="STRING" id="860235.AOZ06_27080"/>
<evidence type="ECO:0000313" key="4">
    <source>
        <dbReference type="Proteomes" id="UP000063699"/>
    </source>
</evidence>
<sequence>MVDVHHQINAVSRTIGTRVLDAGEARVLTMSQAYDTDLEDLWDACTNIERLPRWFLPVSGELKPGGRYQFDGNAGGVVERCDPPRSFAVTWEMGGEVSWVQVRLSADPDGRSRFELEHVAHVRDEMWAQFGPGAVGIGWDGMLLGLSLHLSSGESMSTQEAQAWQVSEEGKQFTLAASEKWAAASIAAGTPEQAARAAQETVSKFYMGE</sequence>
<protein>
    <recommendedName>
        <fullName evidence="2">Activator of Hsp90 ATPase homologue 1/2-like C-terminal domain-containing protein</fullName>
    </recommendedName>
</protein>
<dbReference type="InterPro" id="IPR013538">
    <property type="entry name" value="ASHA1/2-like_C"/>
</dbReference>
<accession>A0A0N9I658</accession>
<dbReference type="CDD" id="cd08899">
    <property type="entry name" value="SRPBCC_CalC_Aha1-like_6"/>
    <property type="match status" value="1"/>
</dbReference>
<gene>
    <name evidence="3" type="ORF">AOZ06_27080</name>
</gene>